<dbReference type="Pfam" id="PF00108">
    <property type="entry name" value="Thiolase_N"/>
    <property type="match status" value="1"/>
</dbReference>
<evidence type="ECO:0000256" key="1">
    <source>
        <dbReference type="ARBA" id="ARBA00010982"/>
    </source>
</evidence>
<dbReference type="InterPro" id="IPR020616">
    <property type="entry name" value="Thiolase_N"/>
</dbReference>
<dbReference type="InterPro" id="IPR020613">
    <property type="entry name" value="Thiolase_CS"/>
</dbReference>
<accession>A0A9J7B0K0</accession>
<evidence type="ECO:0000256" key="4">
    <source>
        <dbReference type="PIRSR" id="PIRSR000429-1"/>
    </source>
</evidence>
<dbReference type="PROSITE" id="PS00737">
    <property type="entry name" value="THIOLASE_2"/>
    <property type="match status" value="1"/>
</dbReference>
<dbReference type="PANTHER" id="PTHR18919">
    <property type="entry name" value="ACETYL-COA C-ACYLTRANSFERASE"/>
    <property type="match status" value="1"/>
</dbReference>
<sequence>MAQEIVLAGGKRTPFGDFGKSLKDIPLSTLATHAARACVEDAEIAPEDIDHVVWGNVLPVDPDGYYVGRVAGMNIGMKDESCALQVNRACGSGTQAILTAAQQIMTGHGKIALAGGGENFSRGPFLNQKMRWGAVRGAQSFEDSVESVYSDPFGHGLMGATAENLTEDFQYRREDMDAWGLMSQQRAGKAMVTGFLARQIAPIEVPEGRKGTRLMIEDEFPRPDVTLEKLAKLKPVFRKDGQVTPGNSSGVTDGAAFVLVGDRAEMEAKGVEPVARLVDWTIVGVPPRIMGCGPVPAIRALWEKRGMKASDIDYYEINEAFAVVNLHAEKELGISRDVTNFYGGGISIGHPPGATGVRMTITAMHHLQESGQRYACISMCMGAGQGMSVLIENLNV</sequence>
<gene>
    <name evidence="8" type="ORF">NUH88_09935</name>
</gene>
<evidence type="ECO:0000259" key="7">
    <source>
        <dbReference type="Pfam" id="PF02803"/>
    </source>
</evidence>
<feature type="active site" description="Acyl-thioester intermediate" evidence="4">
    <location>
        <position position="90"/>
    </location>
</feature>
<dbReference type="PANTHER" id="PTHR18919:SF107">
    <property type="entry name" value="ACETYL-COA ACETYLTRANSFERASE, CYTOSOLIC"/>
    <property type="match status" value="1"/>
</dbReference>
<feature type="domain" description="Thiolase N-terminal" evidence="6">
    <location>
        <begin position="5"/>
        <end position="260"/>
    </location>
</feature>
<dbReference type="CDD" id="cd00751">
    <property type="entry name" value="thiolase"/>
    <property type="match status" value="1"/>
</dbReference>
<dbReference type="EMBL" id="CP102480">
    <property type="protein sequence ID" value="UUX52004.1"/>
    <property type="molecule type" value="Genomic_DNA"/>
</dbReference>
<feature type="active site" description="Proton acceptor" evidence="4">
    <location>
        <position position="350"/>
    </location>
</feature>
<proteinExistence type="inferred from homology"/>
<feature type="domain" description="Thiolase C-terminal" evidence="7">
    <location>
        <begin position="272"/>
        <end position="392"/>
    </location>
</feature>
<evidence type="ECO:0000256" key="2">
    <source>
        <dbReference type="ARBA" id="ARBA00022679"/>
    </source>
</evidence>
<protein>
    <submittedName>
        <fullName evidence="8">Thiolase family protein</fullName>
    </submittedName>
</protein>
<evidence type="ECO:0000313" key="8">
    <source>
        <dbReference type="EMBL" id="UUX52004.1"/>
    </source>
</evidence>
<dbReference type="NCBIfam" id="TIGR01930">
    <property type="entry name" value="AcCoA-C-Actrans"/>
    <property type="match status" value="1"/>
</dbReference>
<dbReference type="InterPro" id="IPR020617">
    <property type="entry name" value="Thiolase_C"/>
</dbReference>
<feature type="active site" description="Proton acceptor" evidence="4">
    <location>
        <position position="380"/>
    </location>
</feature>
<evidence type="ECO:0000259" key="6">
    <source>
        <dbReference type="Pfam" id="PF00108"/>
    </source>
</evidence>
<evidence type="ECO:0000256" key="5">
    <source>
        <dbReference type="RuleBase" id="RU003557"/>
    </source>
</evidence>
<dbReference type="KEGG" id="naci:NUH88_09935"/>
<dbReference type="RefSeq" id="WP_257771813.1">
    <property type="nucleotide sequence ID" value="NZ_CP102480.1"/>
</dbReference>
<dbReference type="Gene3D" id="3.40.47.10">
    <property type="match status" value="2"/>
</dbReference>
<evidence type="ECO:0000256" key="3">
    <source>
        <dbReference type="ARBA" id="ARBA00023315"/>
    </source>
</evidence>
<dbReference type="InterPro" id="IPR002155">
    <property type="entry name" value="Thiolase"/>
</dbReference>
<organism evidence="8 9">
    <name type="scientific">Nisaea acidiphila</name>
    <dbReference type="NCBI Taxonomy" id="1862145"/>
    <lineage>
        <taxon>Bacteria</taxon>
        <taxon>Pseudomonadati</taxon>
        <taxon>Pseudomonadota</taxon>
        <taxon>Alphaproteobacteria</taxon>
        <taxon>Rhodospirillales</taxon>
        <taxon>Thalassobaculaceae</taxon>
        <taxon>Nisaea</taxon>
    </lineage>
</organism>
<keyword evidence="9" id="KW-1185">Reference proteome</keyword>
<dbReference type="AlphaFoldDB" id="A0A9J7B0K0"/>
<dbReference type="SUPFAM" id="SSF53901">
    <property type="entry name" value="Thiolase-like"/>
    <property type="match status" value="2"/>
</dbReference>
<dbReference type="PIRSF" id="PIRSF000429">
    <property type="entry name" value="Ac-CoA_Ac_transf"/>
    <property type="match status" value="1"/>
</dbReference>
<evidence type="ECO:0000313" key="9">
    <source>
        <dbReference type="Proteomes" id="UP001060336"/>
    </source>
</evidence>
<keyword evidence="2 5" id="KW-0808">Transferase</keyword>
<comment type="similarity">
    <text evidence="1 5">Belongs to the thiolase-like superfamily. Thiolase family.</text>
</comment>
<dbReference type="GO" id="GO:0006635">
    <property type="term" value="P:fatty acid beta-oxidation"/>
    <property type="evidence" value="ECO:0007669"/>
    <property type="project" value="TreeGrafter"/>
</dbReference>
<keyword evidence="3 5" id="KW-0012">Acyltransferase</keyword>
<dbReference type="Proteomes" id="UP001060336">
    <property type="component" value="Chromosome"/>
</dbReference>
<reference evidence="8" key="1">
    <citation type="submission" date="2022-08" db="EMBL/GenBank/DDBJ databases">
        <title>Nisaea acidiphila sp. nov., isolated from a marine algal debris and emended description of the genus Nisaea Urios et al. 2008.</title>
        <authorList>
            <person name="Kwon K."/>
        </authorList>
    </citation>
    <scope>NUCLEOTIDE SEQUENCE</scope>
    <source>
        <strain evidence="8">MEBiC11861</strain>
    </source>
</reference>
<dbReference type="Pfam" id="PF02803">
    <property type="entry name" value="Thiolase_C"/>
    <property type="match status" value="1"/>
</dbReference>
<dbReference type="InterPro" id="IPR016039">
    <property type="entry name" value="Thiolase-like"/>
</dbReference>
<name>A0A9J7B0K0_9PROT</name>
<dbReference type="GO" id="GO:0003985">
    <property type="term" value="F:acetyl-CoA C-acetyltransferase activity"/>
    <property type="evidence" value="ECO:0007669"/>
    <property type="project" value="TreeGrafter"/>
</dbReference>